<sequence>MSRWLTSELEGCRVLLRTYDGDREGIVVNVSSETSRITLNKVIDVDTDTSINGLMHFYGQNIKSCVVLDSSARKKSLPEREEEGPRLLRVRPVPAHLERLNASIHSREFICHLFDGDDSEIITKGRVQMMGSPEHLPKLGHPMATEFEVVDQADVALDNALSAINREASIAVCFEGSPVGRNGCLSVLAVVAGTKVFIFDVLTLKDALFDKGLRQVLESKTIEKVIHGCRHLSDCLHHKFRVQLDNVFDTQVADLFIHYNRLGNDRSGCRLPSFVRGVQQCLKHFLHLSHDQLKYTRSRQNQPEGELTVWHQRPLSLRQLDALVKDVAFLPELRRVCQEEFASGFWRGVRYNLCLNRDLDAQELEYAPPEHIVPPGLKDVFNRNANFLNGRSNSRGYREEEGGGEFYGYHDNGRGGSRGSFWQRPKRGFSHYTNGGQHNGYGQETNGHGCDWNSGLFHRVNRRFPLERDNEERAAGTEDSILHLGLRNGLAGLSLKNDQASSKAPLETSGVPEPLTTPEVNSIQRPSSNNSARGGQVTSTTHPHFESTKVSKSAEACGHAKVSGSAGAIVAKTDHVVQNAERAPSANSDWGTREISSTTHLRFRPADLNVAKMAE</sequence>
<organism evidence="3">
    <name type="scientific">Ixodes ricinus</name>
    <name type="common">Common tick</name>
    <name type="synonym">Acarus ricinus</name>
    <dbReference type="NCBI Taxonomy" id="34613"/>
    <lineage>
        <taxon>Eukaryota</taxon>
        <taxon>Metazoa</taxon>
        <taxon>Ecdysozoa</taxon>
        <taxon>Arthropoda</taxon>
        <taxon>Chelicerata</taxon>
        <taxon>Arachnida</taxon>
        <taxon>Acari</taxon>
        <taxon>Parasitiformes</taxon>
        <taxon>Ixodida</taxon>
        <taxon>Ixodoidea</taxon>
        <taxon>Ixodidae</taxon>
        <taxon>Ixodinae</taxon>
        <taxon>Ixodes</taxon>
    </lineage>
</organism>
<accession>A0A131YAC7</accession>
<dbReference type="AlphaFoldDB" id="A0A131YAC7"/>
<dbReference type="SUPFAM" id="SSF53098">
    <property type="entry name" value="Ribonuclease H-like"/>
    <property type="match status" value="1"/>
</dbReference>
<feature type="domain" description="3'-5' exonuclease" evidence="2">
    <location>
        <begin position="147"/>
        <end position="342"/>
    </location>
</feature>
<dbReference type="GO" id="GO:0008408">
    <property type="term" value="F:3'-5' exonuclease activity"/>
    <property type="evidence" value="ECO:0007669"/>
    <property type="project" value="InterPro"/>
</dbReference>
<dbReference type="EMBL" id="GEFM01000396">
    <property type="protein sequence ID" value="JAP75400.1"/>
    <property type="molecule type" value="mRNA"/>
</dbReference>
<evidence type="ECO:0000313" key="3">
    <source>
        <dbReference type="EMBL" id="JAP75400.1"/>
    </source>
</evidence>
<proteinExistence type="evidence at transcript level"/>
<dbReference type="InterPro" id="IPR052144">
    <property type="entry name" value="piRNA_biogenesis_EXD1"/>
</dbReference>
<dbReference type="PANTHER" id="PTHR46628:SF1">
    <property type="entry name" value="PIRNA BIOGENESIS PROTEIN EXD1"/>
    <property type="match status" value="1"/>
</dbReference>
<dbReference type="Gene3D" id="3.30.420.10">
    <property type="entry name" value="Ribonuclease H-like superfamily/Ribonuclease H"/>
    <property type="match status" value="1"/>
</dbReference>
<keyword evidence="3" id="KW-0269">Exonuclease</keyword>
<dbReference type="PANTHER" id="PTHR46628">
    <property type="entry name" value="PIRNA BIOGENESIS PROTEIN EXD1"/>
    <property type="match status" value="1"/>
</dbReference>
<feature type="compositionally biased region" description="Polar residues" evidence="1">
    <location>
        <begin position="518"/>
        <end position="542"/>
    </location>
</feature>
<dbReference type="InterPro" id="IPR002562">
    <property type="entry name" value="3'-5'_exonuclease_dom"/>
</dbReference>
<evidence type="ECO:0000259" key="2">
    <source>
        <dbReference type="SMART" id="SM00474"/>
    </source>
</evidence>
<dbReference type="InterPro" id="IPR012337">
    <property type="entry name" value="RNaseH-like_sf"/>
</dbReference>
<dbReference type="GO" id="GO:0034587">
    <property type="term" value="P:piRNA processing"/>
    <property type="evidence" value="ECO:0007669"/>
    <property type="project" value="TreeGrafter"/>
</dbReference>
<name>A0A131YAC7_IXORI</name>
<feature type="region of interest" description="Disordered" evidence="1">
    <location>
        <begin position="498"/>
        <end position="552"/>
    </location>
</feature>
<dbReference type="GO" id="GO:1990923">
    <property type="term" value="C:PET complex"/>
    <property type="evidence" value="ECO:0007669"/>
    <property type="project" value="TreeGrafter"/>
</dbReference>
<evidence type="ECO:0000256" key="1">
    <source>
        <dbReference type="SAM" id="MobiDB-lite"/>
    </source>
</evidence>
<reference evidence="3" key="1">
    <citation type="submission" date="2016-02" db="EMBL/GenBank/DDBJ databases">
        <title>RNAseq analyses of the midgut from blood- or serum-fed Ixodes ricinus ticks.</title>
        <authorList>
            <person name="Perner J."/>
            <person name="Provaznik J."/>
            <person name="Schrenkova J."/>
            <person name="Urbanova V."/>
            <person name="Ribeiro J.M."/>
            <person name="Kopacek P."/>
        </authorList>
    </citation>
    <scope>NUCLEOTIDE SEQUENCE</scope>
    <source>
        <tissue evidence="3">Gut</tissue>
    </source>
</reference>
<dbReference type="GO" id="GO:0003676">
    <property type="term" value="F:nucleic acid binding"/>
    <property type="evidence" value="ECO:0007669"/>
    <property type="project" value="InterPro"/>
</dbReference>
<protein>
    <submittedName>
        <fullName evidence="3">Putative deddy 3'-5' exonuclease protein</fullName>
    </submittedName>
</protein>
<keyword evidence="3" id="KW-0540">Nuclease</keyword>
<dbReference type="InterPro" id="IPR036397">
    <property type="entry name" value="RNaseH_sf"/>
</dbReference>
<dbReference type="SMART" id="SM00474">
    <property type="entry name" value="35EXOc"/>
    <property type="match status" value="1"/>
</dbReference>
<dbReference type="Pfam" id="PF01612">
    <property type="entry name" value="DNA_pol_A_exo1"/>
    <property type="match status" value="1"/>
</dbReference>
<keyword evidence="3" id="KW-0378">Hydrolase</keyword>